<dbReference type="InParanoid" id="C5K6H9"/>
<dbReference type="GO" id="GO:0004305">
    <property type="term" value="F:ethanolamine kinase activity"/>
    <property type="evidence" value="ECO:0007669"/>
    <property type="project" value="TreeGrafter"/>
</dbReference>
<dbReference type="GO" id="GO:0005737">
    <property type="term" value="C:cytoplasm"/>
    <property type="evidence" value="ECO:0007669"/>
    <property type="project" value="TreeGrafter"/>
</dbReference>
<dbReference type="Gene3D" id="3.30.200.20">
    <property type="entry name" value="Phosphorylase Kinase, domain 1"/>
    <property type="match status" value="1"/>
</dbReference>
<dbReference type="GeneID" id="9058563"/>
<keyword evidence="3" id="KW-1133">Transmembrane helix</keyword>
<dbReference type="Proteomes" id="UP000007800">
    <property type="component" value="Unassembled WGS sequence"/>
</dbReference>
<feature type="region of interest" description="Disordered" evidence="2">
    <location>
        <begin position="1"/>
        <end position="72"/>
    </location>
</feature>
<organism evidence="5">
    <name type="scientific">Perkinsus marinus (strain ATCC 50983 / TXsc)</name>
    <dbReference type="NCBI Taxonomy" id="423536"/>
    <lineage>
        <taxon>Eukaryota</taxon>
        <taxon>Sar</taxon>
        <taxon>Alveolata</taxon>
        <taxon>Perkinsozoa</taxon>
        <taxon>Perkinsea</taxon>
        <taxon>Perkinsida</taxon>
        <taxon>Perkinsidae</taxon>
        <taxon>Perkinsus</taxon>
    </lineage>
</organism>
<dbReference type="SUPFAM" id="SSF56112">
    <property type="entry name" value="Protein kinase-like (PK-like)"/>
    <property type="match status" value="1"/>
</dbReference>
<reference evidence="4 5" key="1">
    <citation type="submission" date="2008-07" db="EMBL/GenBank/DDBJ databases">
        <authorList>
            <person name="El-Sayed N."/>
            <person name="Caler E."/>
            <person name="Inman J."/>
            <person name="Amedeo P."/>
            <person name="Hass B."/>
            <person name="Wortman J."/>
        </authorList>
    </citation>
    <scope>NUCLEOTIDE SEQUENCE [LARGE SCALE GENOMIC DNA]</scope>
    <source>
        <strain evidence="5">ATCC 50983 / TXsc</strain>
    </source>
</reference>
<proteinExistence type="inferred from homology"/>
<comment type="similarity">
    <text evidence="1">Belongs to the choline/ethanolamine kinase family.</text>
</comment>
<evidence type="ECO:0000313" key="5">
    <source>
        <dbReference type="Proteomes" id="UP000007800"/>
    </source>
</evidence>
<dbReference type="Gene3D" id="3.90.1200.10">
    <property type="match status" value="1"/>
</dbReference>
<feature type="compositionally biased region" description="Polar residues" evidence="2">
    <location>
        <begin position="1"/>
        <end position="32"/>
    </location>
</feature>
<keyword evidence="3" id="KW-0812">Transmembrane</keyword>
<keyword evidence="5" id="KW-1185">Reference proteome</keyword>
<keyword evidence="3" id="KW-0472">Membrane</keyword>
<dbReference type="RefSeq" id="XP_002788103.1">
    <property type="nucleotide sequence ID" value="XM_002788057.1"/>
</dbReference>
<evidence type="ECO:0000256" key="3">
    <source>
        <dbReference type="SAM" id="Phobius"/>
    </source>
</evidence>
<dbReference type="AlphaFoldDB" id="C5K6H9"/>
<evidence type="ECO:0000256" key="1">
    <source>
        <dbReference type="ARBA" id="ARBA00038211"/>
    </source>
</evidence>
<gene>
    <name evidence="4" type="ORF">Pmar_PMAR006791</name>
</gene>
<sequence>MADSPTDSPASVASSTHSTSGRSVAKAVTTSVYEMDGAMQHNPGFDEMRDHQEGSESQSQVTSPSSGDEFYNNMDVNTVGVIDPKHSKFSVRKISGLNDMPDNVTDFSALSKPAKIVALCIERVPGWRGRVQPIDVEINQLCEGLSNQLFRVSLAKSWTDSDSPTNNDVPLAFKRVLFRIYGKDAQSFYDPVYELKVFKTLSRYRIAPQLIACGSGWRIEEWHASIAVPTKLLGNPSILCQIASQLGRFHKLDQRQDFPRSFSTEPATMKRLRNWASEASKVTFVEPEQRRKLERLHVDRMVKEAEWLMGYLTRSQDDIVKGQGMDVVFSHNDVQENNILQTQYGLRFIDFEYAHYNYQAYDIANLFCEFTMDYTERHYPFFATDLAAYPDGRTQRLFLSVYLSEYLETPIFPDNDLYILPLMRNVSKFGMASHLLWGLWSVIRAPQAPTYDDFDFLVYAKFRFDSYFRMKSIILAHDKEAVEEEKEDLLKEQMERTKRSEKMISDMRPYIGFFRGIEIGAVALSIGLSLGTVFAVLNYRPRTL</sequence>
<dbReference type="PANTHER" id="PTHR22603:SF93">
    <property type="entry name" value="RE24176P"/>
    <property type="match status" value="1"/>
</dbReference>
<name>C5K6H9_PERM5</name>
<dbReference type="PANTHER" id="PTHR22603">
    <property type="entry name" value="CHOLINE/ETHANOALAMINE KINASE"/>
    <property type="match status" value="1"/>
</dbReference>
<dbReference type="CDD" id="cd14021">
    <property type="entry name" value="ChoK-like_euk"/>
    <property type="match status" value="1"/>
</dbReference>
<dbReference type="FunCoup" id="C5K6H9">
    <property type="interactions" value="40"/>
</dbReference>
<dbReference type="InterPro" id="IPR011009">
    <property type="entry name" value="Kinase-like_dom_sf"/>
</dbReference>
<feature type="compositionally biased region" description="Low complexity" evidence="2">
    <location>
        <begin position="55"/>
        <end position="66"/>
    </location>
</feature>
<feature type="transmembrane region" description="Helical" evidence="3">
    <location>
        <begin position="519"/>
        <end position="539"/>
    </location>
</feature>
<feature type="compositionally biased region" description="Basic and acidic residues" evidence="2">
    <location>
        <begin position="44"/>
        <end position="54"/>
    </location>
</feature>
<dbReference type="OMA" id="IETSIDY"/>
<dbReference type="Pfam" id="PF01633">
    <property type="entry name" value="Choline_kinase"/>
    <property type="match status" value="1"/>
</dbReference>
<dbReference type="EMBL" id="GG670888">
    <property type="protein sequence ID" value="EER19899.1"/>
    <property type="molecule type" value="Genomic_DNA"/>
</dbReference>
<keyword evidence="4" id="KW-0808">Transferase</keyword>
<keyword evidence="4" id="KW-0418">Kinase</keyword>
<dbReference type="GO" id="GO:0004103">
    <property type="term" value="F:choline kinase activity"/>
    <property type="evidence" value="ECO:0007669"/>
    <property type="project" value="TreeGrafter"/>
</dbReference>
<dbReference type="GO" id="GO:0006646">
    <property type="term" value="P:phosphatidylethanolamine biosynthetic process"/>
    <property type="evidence" value="ECO:0007669"/>
    <property type="project" value="TreeGrafter"/>
</dbReference>
<accession>C5K6H9</accession>
<evidence type="ECO:0000256" key="2">
    <source>
        <dbReference type="SAM" id="MobiDB-lite"/>
    </source>
</evidence>
<protein>
    <submittedName>
        <fullName evidence="4">Choline kinase alpha, putative</fullName>
    </submittedName>
</protein>
<dbReference type="OrthoDB" id="3649325at2759"/>
<evidence type="ECO:0000313" key="4">
    <source>
        <dbReference type="EMBL" id="EER19899.1"/>
    </source>
</evidence>